<feature type="domain" description="Retrovirus-related Pol polyprotein from transposon TNT 1-94-like beta-barrel" evidence="2">
    <location>
        <begin position="52"/>
        <end position="134"/>
    </location>
</feature>
<name>A0ABD2WUF8_9HYME</name>
<sequence length="632" mass="70055">MANCRKRQAAEDKKDSKSSDNNDSGYKNGAAKATFLATGLTVNSDSISADSWIADSGATNHMTANKQHFSAFKPFSSPISVEVANGDKMLAYGCGSVDIELSVKDEIISAKLSDLWYVPNLGHQLFSVPQAIMHGNKVAFDADGVTVKYNDKVVATGVLIGSTYIMNMNVCTSRNSVQANLSNTEDVLQGRHERLGHQDKRHVRNVLSKHGVAIKFEDTRSFCDGCVMGKSYRKPFSPRQERAQKVGELIHSDVNGPMSMNSIHGFKYYVVFKDDFSRYTRIFFMKEKSEVANYLNTFLNECLTAGHKVKRFRSDGGGIQIQKRASGYFINQKTYTKKILKQFGMHNCNPTKTPIGSVQDNATKDKGVLDKSFPFRSAIGSLMYLSCATRPDIAFAVSKAARSMSKPTKSEWIAVKRIFRYLKGTTDIGLNYTSTKKELCAFSDADFAGDSTTRRSTNGFVTLIGNAAVSWSSQLQRSVVLSTMKAEFVSASEGAKELVCTTANCVPSERERELESMLQGLKDKFSSLGVNDPLRLRILTVAPDSWSTNKIATEFNCSWNFAKKSKDLKSSGGILAETCQKKGHGLDPALTQKIIDFYYSHSRVMPGIKQFVSIKTDNGRIHEQRRLLLLWP</sequence>
<dbReference type="PANTHER" id="PTHR11439">
    <property type="entry name" value="GAG-POL-RELATED RETROTRANSPOSON"/>
    <property type="match status" value="1"/>
</dbReference>
<dbReference type="EMBL" id="JBJJXI010000070">
    <property type="protein sequence ID" value="KAL3396681.1"/>
    <property type="molecule type" value="Genomic_DNA"/>
</dbReference>
<dbReference type="InterPro" id="IPR012337">
    <property type="entry name" value="RNaseH-like_sf"/>
</dbReference>
<gene>
    <name evidence="3" type="ORF">TKK_009546</name>
</gene>
<dbReference type="Gene3D" id="3.30.420.10">
    <property type="entry name" value="Ribonuclease H-like superfamily/Ribonuclease H"/>
    <property type="match status" value="1"/>
</dbReference>
<evidence type="ECO:0000313" key="4">
    <source>
        <dbReference type="Proteomes" id="UP001627154"/>
    </source>
</evidence>
<dbReference type="PANTHER" id="PTHR11439:SF483">
    <property type="entry name" value="PEPTIDE SYNTHASE GLIP-LIKE, PUTATIVE (AFU_ORTHOLOGUE AFUA_3G12920)-RELATED"/>
    <property type="match status" value="1"/>
</dbReference>
<feature type="region of interest" description="Disordered" evidence="1">
    <location>
        <begin position="1"/>
        <end position="25"/>
    </location>
</feature>
<dbReference type="InterPro" id="IPR054722">
    <property type="entry name" value="PolX-like_BBD"/>
</dbReference>
<dbReference type="CDD" id="cd09272">
    <property type="entry name" value="RNase_HI_RT_Ty1"/>
    <property type="match status" value="1"/>
</dbReference>
<proteinExistence type="predicted"/>
<evidence type="ECO:0000256" key="1">
    <source>
        <dbReference type="SAM" id="MobiDB-lite"/>
    </source>
</evidence>
<dbReference type="Proteomes" id="UP001627154">
    <property type="component" value="Unassembled WGS sequence"/>
</dbReference>
<dbReference type="AlphaFoldDB" id="A0ABD2WUF8"/>
<evidence type="ECO:0000259" key="2">
    <source>
        <dbReference type="Pfam" id="PF22936"/>
    </source>
</evidence>
<protein>
    <recommendedName>
        <fullName evidence="2">Retrovirus-related Pol polyprotein from transposon TNT 1-94-like beta-barrel domain-containing protein</fullName>
    </recommendedName>
</protein>
<reference evidence="3 4" key="1">
    <citation type="journal article" date="2024" name="bioRxiv">
        <title>A reference genome for Trichogramma kaykai: A tiny desert-dwelling parasitoid wasp with competing sex-ratio distorters.</title>
        <authorList>
            <person name="Culotta J."/>
            <person name="Lindsey A.R."/>
        </authorList>
    </citation>
    <scope>NUCLEOTIDE SEQUENCE [LARGE SCALE GENOMIC DNA]</scope>
    <source>
        <strain evidence="3 4">KSX58</strain>
    </source>
</reference>
<feature type="compositionally biased region" description="Basic and acidic residues" evidence="1">
    <location>
        <begin position="8"/>
        <end position="20"/>
    </location>
</feature>
<organism evidence="3 4">
    <name type="scientific">Trichogramma kaykai</name>
    <dbReference type="NCBI Taxonomy" id="54128"/>
    <lineage>
        <taxon>Eukaryota</taxon>
        <taxon>Metazoa</taxon>
        <taxon>Ecdysozoa</taxon>
        <taxon>Arthropoda</taxon>
        <taxon>Hexapoda</taxon>
        <taxon>Insecta</taxon>
        <taxon>Pterygota</taxon>
        <taxon>Neoptera</taxon>
        <taxon>Endopterygota</taxon>
        <taxon>Hymenoptera</taxon>
        <taxon>Apocrita</taxon>
        <taxon>Proctotrupomorpha</taxon>
        <taxon>Chalcidoidea</taxon>
        <taxon>Trichogrammatidae</taxon>
        <taxon>Trichogramma</taxon>
    </lineage>
</organism>
<dbReference type="Pfam" id="PF22936">
    <property type="entry name" value="Pol_BBD"/>
    <property type="match status" value="1"/>
</dbReference>
<comment type="caution">
    <text evidence="3">The sequence shown here is derived from an EMBL/GenBank/DDBJ whole genome shotgun (WGS) entry which is preliminary data.</text>
</comment>
<dbReference type="InterPro" id="IPR036397">
    <property type="entry name" value="RNaseH_sf"/>
</dbReference>
<evidence type="ECO:0000313" key="3">
    <source>
        <dbReference type="EMBL" id="KAL3396681.1"/>
    </source>
</evidence>
<dbReference type="SUPFAM" id="SSF53098">
    <property type="entry name" value="Ribonuclease H-like"/>
    <property type="match status" value="1"/>
</dbReference>
<keyword evidence="4" id="KW-1185">Reference proteome</keyword>
<accession>A0ABD2WUF8</accession>